<evidence type="ECO:0000256" key="8">
    <source>
        <dbReference type="SAM" id="MobiDB-lite"/>
    </source>
</evidence>
<feature type="compositionally biased region" description="Polar residues" evidence="8">
    <location>
        <begin position="367"/>
        <end position="380"/>
    </location>
</feature>
<evidence type="ECO:0000256" key="4">
    <source>
        <dbReference type="ARBA" id="ARBA00022860"/>
    </source>
</evidence>
<feature type="compositionally biased region" description="Basic and acidic residues" evidence="8">
    <location>
        <begin position="290"/>
        <end position="310"/>
    </location>
</feature>
<dbReference type="CDD" id="cd00200">
    <property type="entry name" value="WD40"/>
    <property type="match status" value="1"/>
</dbReference>
<dbReference type="EMBL" id="KN847973">
    <property type="protein sequence ID" value="KIR50137.1"/>
    <property type="molecule type" value="Genomic_DNA"/>
</dbReference>
<dbReference type="Pfam" id="PF08232">
    <property type="entry name" value="Striatin"/>
    <property type="match status" value="1"/>
</dbReference>
<feature type="compositionally biased region" description="Low complexity" evidence="8">
    <location>
        <begin position="390"/>
        <end position="403"/>
    </location>
</feature>
<dbReference type="SUPFAM" id="SSF50978">
    <property type="entry name" value="WD40 repeat-like"/>
    <property type="match status" value="1"/>
</dbReference>
<dbReference type="InterPro" id="IPR001680">
    <property type="entry name" value="WD40_rpt"/>
</dbReference>
<keyword evidence="2 6" id="KW-0853">WD repeat</keyword>
<feature type="repeat" description="WD" evidence="6">
    <location>
        <begin position="707"/>
        <end position="729"/>
    </location>
</feature>
<dbReference type="SMART" id="SM00320">
    <property type="entry name" value="WD40"/>
    <property type="match status" value="7"/>
</dbReference>
<feature type="region of interest" description="Disordered" evidence="8">
    <location>
        <begin position="1"/>
        <end position="91"/>
    </location>
</feature>
<evidence type="ECO:0000256" key="2">
    <source>
        <dbReference type="ARBA" id="ARBA00022574"/>
    </source>
</evidence>
<feature type="compositionally biased region" description="Basic and acidic residues" evidence="8">
    <location>
        <begin position="322"/>
        <end position="331"/>
    </location>
</feature>
<feature type="repeat" description="WD" evidence="6">
    <location>
        <begin position="778"/>
        <end position="820"/>
    </location>
</feature>
<dbReference type="PROSITE" id="PS50294">
    <property type="entry name" value="WD_REPEATS_REGION"/>
    <property type="match status" value="4"/>
</dbReference>
<feature type="compositionally biased region" description="Low complexity" evidence="8">
    <location>
        <begin position="37"/>
        <end position="87"/>
    </location>
</feature>
<dbReference type="PRINTS" id="PR00320">
    <property type="entry name" value="GPROTEINBRPT"/>
</dbReference>
<evidence type="ECO:0000259" key="9">
    <source>
        <dbReference type="Pfam" id="PF08232"/>
    </source>
</evidence>
<feature type="coiled-coil region" evidence="7">
    <location>
        <begin position="112"/>
        <end position="146"/>
    </location>
</feature>
<reference evidence="10" key="1">
    <citation type="submission" date="2015-01" db="EMBL/GenBank/DDBJ databases">
        <title>The Genome Sequence of Cryptococcus gattii CA1280.</title>
        <authorList>
            <consortium name="The Broad Institute Genomics Platform"/>
            <person name="Cuomo C."/>
            <person name="Litvintseva A."/>
            <person name="Chen Y."/>
            <person name="Heitman J."/>
            <person name="Sun S."/>
            <person name="Springer D."/>
            <person name="Dromer F."/>
            <person name="Young S."/>
            <person name="Zeng Q."/>
            <person name="Gargeya S."/>
            <person name="Abouelleil A."/>
            <person name="Alvarado L."/>
            <person name="Chapman S.B."/>
            <person name="Gainer-Dewar J."/>
            <person name="Goldberg J."/>
            <person name="Griggs A."/>
            <person name="Gujja S."/>
            <person name="Hansen M."/>
            <person name="Howarth C."/>
            <person name="Imamovic A."/>
            <person name="Larimer J."/>
            <person name="Murphy C."/>
            <person name="Naylor J."/>
            <person name="Pearson M."/>
            <person name="Priest M."/>
            <person name="Roberts A."/>
            <person name="Saif S."/>
            <person name="Shea T."/>
            <person name="Sykes S."/>
            <person name="Wortman J."/>
            <person name="Nusbaum C."/>
            <person name="Birren B."/>
        </authorList>
    </citation>
    <scope>NUCLEOTIDE SEQUENCE [LARGE SCALE GENOMIC DNA]</scope>
    <source>
        <strain evidence="10">CA1280</strain>
    </source>
</reference>
<evidence type="ECO:0000256" key="5">
    <source>
        <dbReference type="ARBA" id="ARBA00023054"/>
    </source>
</evidence>
<protein>
    <submittedName>
        <fullName evidence="10">Nuclear mRNA splicing protein</fullName>
    </submittedName>
</protein>
<evidence type="ECO:0000256" key="1">
    <source>
        <dbReference type="ARBA" id="ARBA00009616"/>
    </source>
</evidence>
<feature type="repeat" description="WD" evidence="6">
    <location>
        <begin position="832"/>
        <end position="859"/>
    </location>
</feature>
<dbReference type="InterPro" id="IPR019775">
    <property type="entry name" value="WD40_repeat_CS"/>
</dbReference>
<dbReference type="PANTHER" id="PTHR15653:SF0">
    <property type="entry name" value="CONNECTOR OF KINASE TO AP-1, ISOFORM E"/>
    <property type="match status" value="1"/>
</dbReference>
<dbReference type="InterPro" id="IPR020472">
    <property type="entry name" value="WD40_PAC1"/>
</dbReference>
<dbReference type="Pfam" id="PF00400">
    <property type="entry name" value="WD40"/>
    <property type="match status" value="5"/>
</dbReference>
<proteinExistence type="inferred from homology"/>
<dbReference type="InterPro" id="IPR036322">
    <property type="entry name" value="WD40_repeat_dom_sf"/>
</dbReference>
<evidence type="ECO:0000313" key="10">
    <source>
        <dbReference type="EMBL" id="KIR50137.1"/>
    </source>
</evidence>
<feature type="compositionally biased region" description="Polar residues" evidence="8">
    <location>
        <begin position="1"/>
        <end position="28"/>
    </location>
</feature>
<dbReference type="InterPro" id="IPR051488">
    <property type="entry name" value="WD_repeat_striatin"/>
</dbReference>
<evidence type="ECO:0000256" key="7">
    <source>
        <dbReference type="SAM" id="Coils"/>
    </source>
</evidence>
<dbReference type="GO" id="GO:0005516">
    <property type="term" value="F:calmodulin binding"/>
    <property type="evidence" value="ECO:0007669"/>
    <property type="project" value="UniProtKB-KW"/>
</dbReference>
<sequence>MNRAVQRSQLFNPAGQQTRSQYDPQNPGMQHRGPAGSGPQQQYQQYQQYQQPQQQGQQQQQQQQQLSQQGPQSTNGTADGASGTGSTPGQEMNLASVLHYLQSEWRRWERDRNEWEIERAEMRARIALLEGQRRSAENLKVDLLRRVKMLEFALRQERTKSVGAGGKLNSVPPTRLAVLQDEDRLSTGDKEGSGSEGSQDDIVERPTNVNGVHSAAIGKSSTIVSRSQPAGVNQWKNIGVAPRDPKARARSREYLKQCLQEISYLTSPGALNPLPPYPPIDPSALPQPEVLHDPNHPEVDPYERPRKELPEEPVQPLQAQKRNNEAAEIKEAAGSTSISVNDPVNGEKDKHIPSILNPALPPGPSASFPTSQPMEKSVSPSPLAFHRPGLDPALLPPNDNNRPPSSPSPRTVGLPDISTAKSEDESRSSGAEKDSDEPGKQHLTAIYRPESKTAWREELKAANEEVEKAKEERARKMPDQSEDDRLSTMALNTEEEEVKADDSVDKVWVSKRSLKSHLDIVRAIAFAHGPGIMLATGGDDYTVKVWSVDSASIISHRYVLHTAQEIEPIITLRGHTAAITSVTISNALSIIFSASLDSTIRLWQLPLHNHDPYATYDPSVAIQTLEGHTESVWDICLLPPREISLPGKEAIEGRLVSASSDGSVKLWERSGSSPSTSNWKLEKSFSSFGDGVIPTCLAVYNLDFGKVLVGTSDGKTRLWDVDAGEEVRLFEGEGQGSNSQVNAILSHPTLPAIVTAHEDGYLRFYDAKSSSTTPTHIVLAHPAPITSLALSPSSPTCILTSSVDCTVRLWDLTKKTSIQELSGHRGRADEGVCAVASHPELPVIGSAGADGVVRLWGLA</sequence>
<feature type="repeat" description="WD" evidence="6">
    <location>
        <begin position="514"/>
        <end position="556"/>
    </location>
</feature>
<dbReference type="Gene3D" id="1.20.5.300">
    <property type="match status" value="1"/>
</dbReference>
<feature type="compositionally biased region" description="Basic and acidic residues" evidence="8">
    <location>
        <begin position="181"/>
        <end position="193"/>
    </location>
</feature>
<feature type="region of interest" description="Disordered" evidence="8">
    <location>
        <begin position="273"/>
        <end position="446"/>
    </location>
</feature>
<keyword evidence="3" id="KW-0677">Repeat</keyword>
<evidence type="ECO:0000256" key="6">
    <source>
        <dbReference type="PROSITE-ProRule" id="PRU00221"/>
    </source>
</evidence>
<feature type="repeat" description="WD" evidence="6">
    <location>
        <begin position="572"/>
        <end position="605"/>
    </location>
</feature>
<dbReference type="InterPro" id="IPR015943">
    <property type="entry name" value="WD40/YVTN_repeat-like_dom_sf"/>
</dbReference>
<dbReference type="OrthoDB" id="727118at2759"/>
<evidence type="ECO:0000256" key="3">
    <source>
        <dbReference type="ARBA" id="ARBA00022737"/>
    </source>
</evidence>
<dbReference type="Gene3D" id="2.130.10.10">
    <property type="entry name" value="YVTN repeat-like/Quinoprotein amine dehydrogenase"/>
    <property type="match status" value="2"/>
</dbReference>
<dbReference type="AlphaFoldDB" id="A0A0D0TUB7"/>
<feature type="region of interest" description="Disordered" evidence="8">
    <location>
        <begin position="461"/>
        <end position="486"/>
    </location>
</feature>
<keyword evidence="4" id="KW-0112">Calmodulin-binding</keyword>
<dbReference type="PROSITE" id="PS50082">
    <property type="entry name" value="WD_REPEATS_2"/>
    <property type="match status" value="6"/>
</dbReference>
<name>A0A0D0TUB7_CRYGA</name>
<dbReference type="PROSITE" id="PS00678">
    <property type="entry name" value="WD_REPEATS_1"/>
    <property type="match status" value="1"/>
</dbReference>
<dbReference type="HOGENOM" id="CLU_009108_1_0_1"/>
<accession>A0A0D0TUB7</accession>
<feature type="repeat" description="WD" evidence="6">
    <location>
        <begin position="655"/>
        <end position="677"/>
    </location>
</feature>
<organism evidence="10">
    <name type="scientific">Cryptococcus bacillisporus CA1280</name>
    <dbReference type="NCBI Taxonomy" id="1296109"/>
    <lineage>
        <taxon>Eukaryota</taxon>
        <taxon>Fungi</taxon>
        <taxon>Dikarya</taxon>
        <taxon>Basidiomycota</taxon>
        <taxon>Agaricomycotina</taxon>
        <taxon>Tremellomycetes</taxon>
        <taxon>Tremellales</taxon>
        <taxon>Cryptococcaceae</taxon>
        <taxon>Cryptococcus</taxon>
        <taxon>Cryptococcus gattii species complex</taxon>
    </lineage>
</organism>
<dbReference type="InterPro" id="IPR013258">
    <property type="entry name" value="Striatin_N"/>
</dbReference>
<feature type="compositionally biased region" description="Basic and acidic residues" evidence="8">
    <location>
        <begin position="421"/>
        <end position="440"/>
    </location>
</feature>
<dbReference type="PANTHER" id="PTHR15653">
    <property type="entry name" value="STRIATIN"/>
    <property type="match status" value="1"/>
</dbReference>
<comment type="similarity">
    <text evidence="1">Belongs to the WD repeat striatin family.</text>
</comment>
<feature type="region of interest" description="Disordered" evidence="8">
    <location>
        <begin position="178"/>
        <end position="207"/>
    </location>
</feature>
<keyword evidence="5 7" id="KW-0175">Coiled coil</keyword>
<gene>
    <name evidence="10" type="ORF">I312_00068</name>
</gene>
<feature type="domain" description="Striatin N-terminal" evidence="9">
    <location>
        <begin position="94"/>
        <end position="268"/>
    </location>
</feature>